<dbReference type="OrthoDB" id="7268746at2"/>
<comment type="caution">
    <text evidence="1">The sequence shown here is derived from an EMBL/GenBank/DDBJ whole genome shotgun (WGS) entry which is preliminary data.</text>
</comment>
<proteinExistence type="predicted"/>
<organism evidence="1 2">
    <name type="scientific">Xanthomonas sacchari</name>
    <dbReference type="NCBI Taxonomy" id="56458"/>
    <lineage>
        <taxon>Bacteria</taxon>
        <taxon>Pseudomonadati</taxon>
        <taxon>Pseudomonadota</taxon>
        <taxon>Gammaproteobacteria</taxon>
        <taxon>Lysobacterales</taxon>
        <taxon>Lysobacteraceae</taxon>
        <taxon>Xanthomonas</taxon>
    </lineage>
</organism>
<name>A0A2P5YZ33_9XANT</name>
<dbReference type="Proteomes" id="UP000247346">
    <property type="component" value="Unassembled WGS sequence"/>
</dbReference>
<sequence>MQADIALNATNVVARNFARCGAYDDCSFVGRLHEEMRWDWDEYWLLEKALYDLATEGELERETAWPLFRIFSFVLMLLGCHFNPNDVFAIKGASDEDVHDLCDRLQLVFEGFYAGSMPAHDRLDPSNPLLTSTHH</sequence>
<dbReference type="RefSeq" id="WP_010340821.1">
    <property type="nucleotide sequence ID" value="NZ_CP132343.1"/>
</dbReference>
<dbReference type="GeneID" id="93877014"/>
<accession>A0A2P5YZ33</accession>
<evidence type="ECO:0000313" key="1">
    <source>
        <dbReference type="EMBL" id="PPU80104.1"/>
    </source>
</evidence>
<protein>
    <submittedName>
        <fullName evidence="1">Uncharacterized protein</fullName>
    </submittedName>
</protein>
<reference evidence="1 2" key="1">
    <citation type="submission" date="2016-08" db="EMBL/GenBank/DDBJ databases">
        <authorList>
            <person name="Seilhamer J.J."/>
        </authorList>
    </citation>
    <scope>NUCLEOTIDE SEQUENCE [LARGE SCALE GENOMIC DNA]</scope>
    <source>
        <strain evidence="1 2">CFBP4641</strain>
    </source>
</reference>
<evidence type="ECO:0000313" key="2">
    <source>
        <dbReference type="Proteomes" id="UP000247346"/>
    </source>
</evidence>
<dbReference type="AlphaFoldDB" id="A0A2P5YZ33"/>
<gene>
    <name evidence="1" type="ORF">XsacCFBP4641_19180</name>
</gene>
<dbReference type="EMBL" id="MDEK01000022">
    <property type="protein sequence ID" value="PPU80104.1"/>
    <property type="molecule type" value="Genomic_DNA"/>
</dbReference>